<dbReference type="RefSeq" id="WP_144430723.1">
    <property type="nucleotide sequence ID" value="NZ_CP012801.1"/>
</dbReference>
<evidence type="ECO:0000313" key="2">
    <source>
        <dbReference type="EMBL" id="ALJ58058.1"/>
    </source>
</evidence>
<dbReference type="PATRIC" id="fig|246787.4.peg.820"/>
<gene>
    <name evidence="2" type="ORF">BcellWH2_00795</name>
</gene>
<dbReference type="EMBL" id="CP012801">
    <property type="protein sequence ID" value="ALJ58058.1"/>
    <property type="molecule type" value="Genomic_DNA"/>
</dbReference>
<reference evidence="2 3" key="1">
    <citation type="journal article" date="2015" name="Science">
        <title>Genetic determinants of in vivo fitness and diet responsiveness in multiple human gut Bacteroides.</title>
        <authorList>
            <person name="Wu M."/>
            <person name="McNulty N.P."/>
            <person name="Rodionov D.A."/>
            <person name="Khoroshkin M.S."/>
            <person name="Griffin N.W."/>
            <person name="Cheng J."/>
            <person name="Latreille P."/>
            <person name="Kerstetter R.A."/>
            <person name="Terrapon N."/>
            <person name="Henrissat B."/>
            <person name="Osterman A.L."/>
            <person name="Gordon J.I."/>
        </authorList>
    </citation>
    <scope>NUCLEOTIDE SEQUENCE [LARGE SCALE GENOMIC DNA]</scope>
    <source>
        <strain evidence="2 3">WH2</strain>
    </source>
</reference>
<dbReference type="AlphaFoldDB" id="A0A0P0GJ01"/>
<accession>A0A0P0GJ01</accession>
<sequence length="186" mass="20921">MKKILFMLVTLFCLSANAQEKKEEESSKSKTVELLKKDGVLLKKDFYDIGKVAGATFQNIVITDISTGQKTGALRIETSYYSSIGTDTYIGTLDYDELAGCIKSLSYIKDNIITTIPENYIECEYNTKDGVSLGAYLNITKKESVWKIYIQTKSYTNRSQTFMKAENISEVISLLNQSLESLKSHL</sequence>
<protein>
    <recommendedName>
        <fullName evidence="4">DUF4468 domain-containing protein</fullName>
    </recommendedName>
</protein>
<dbReference type="Proteomes" id="UP000061809">
    <property type="component" value="Chromosome"/>
</dbReference>
<proteinExistence type="predicted"/>
<evidence type="ECO:0000313" key="3">
    <source>
        <dbReference type="Proteomes" id="UP000061809"/>
    </source>
</evidence>
<dbReference type="KEGG" id="bcel:BcellWH2_00795"/>
<keyword evidence="1" id="KW-0732">Signal</keyword>
<feature type="signal peptide" evidence="1">
    <location>
        <begin position="1"/>
        <end position="18"/>
    </location>
</feature>
<name>A0A0P0GJ01_9BACE</name>
<feature type="chain" id="PRO_5006047647" description="DUF4468 domain-containing protein" evidence="1">
    <location>
        <begin position="19"/>
        <end position="186"/>
    </location>
</feature>
<evidence type="ECO:0008006" key="4">
    <source>
        <dbReference type="Google" id="ProtNLM"/>
    </source>
</evidence>
<organism evidence="2 3">
    <name type="scientific">Bacteroides cellulosilyticus</name>
    <dbReference type="NCBI Taxonomy" id="246787"/>
    <lineage>
        <taxon>Bacteria</taxon>
        <taxon>Pseudomonadati</taxon>
        <taxon>Bacteroidota</taxon>
        <taxon>Bacteroidia</taxon>
        <taxon>Bacteroidales</taxon>
        <taxon>Bacteroidaceae</taxon>
        <taxon>Bacteroides</taxon>
    </lineage>
</organism>
<evidence type="ECO:0000256" key="1">
    <source>
        <dbReference type="SAM" id="SignalP"/>
    </source>
</evidence>